<dbReference type="EnsemblMetazoa" id="CLYHEMT003618.1">
    <property type="protein sequence ID" value="CLYHEMP003618.1"/>
    <property type="gene ID" value="CLYHEMG003618"/>
</dbReference>
<evidence type="ECO:0000313" key="2">
    <source>
        <dbReference type="Proteomes" id="UP000594262"/>
    </source>
</evidence>
<proteinExistence type="predicted"/>
<sequence length="430" mass="50094">MVFLEFTSEENVNRKRKYFIPWNQIDLESKTPIKKFKLGDNRDMVCSEGNIVIFNTTWPTGSFGSAHFNTESFESLTLNDPFDKQVNWPRAVSNDGKLAVGLVQRRSTERMNLRSHGPIDEDDTFCFVQSTMLKIFNSKKENKVTCKNIFGGQYMDVQHIKISTNNNFVAVIYVSYRQRVECKIFKFTDKGGCKQFRKFNWWFINEDDELGLLESSFNAREDLYMITAHTSGCGDAINTILVYDINKKEIMGIPSDPDFCFFKAYLICTQDQNLVYVYDEENILSCYDLAHEDYNRVPIMEWNIKADLDITVFNGSIVVHHFTKTRVYVSTRDTLHVLCPFKKTILQSFEFPNQEDVAELKIVLNWSGEEIFLRKLEYSYEVFTFFFCENKEEHLKLTTLTRRAVHSNFSIASLQKMNLPSSIKRLLGVA</sequence>
<evidence type="ECO:0000313" key="1">
    <source>
        <dbReference type="EnsemblMetazoa" id="CLYHEMP003618.1"/>
    </source>
</evidence>
<dbReference type="AlphaFoldDB" id="A0A7M5WQX4"/>
<name>A0A7M5WQX4_9CNID</name>
<protein>
    <submittedName>
        <fullName evidence="1">Uncharacterized protein</fullName>
    </submittedName>
</protein>
<reference evidence="1" key="1">
    <citation type="submission" date="2021-01" db="UniProtKB">
        <authorList>
            <consortium name="EnsemblMetazoa"/>
        </authorList>
    </citation>
    <scope>IDENTIFICATION</scope>
</reference>
<accession>A0A7M5WQX4</accession>
<organism evidence="1 2">
    <name type="scientific">Clytia hemisphaerica</name>
    <dbReference type="NCBI Taxonomy" id="252671"/>
    <lineage>
        <taxon>Eukaryota</taxon>
        <taxon>Metazoa</taxon>
        <taxon>Cnidaria</taxon>
        <taxon>Hydrozoa</taxon>
        <taxon>Hydroidolina</taxon>
        <taxon>Leptothecata</taxon>
        <taxon>Obeliida</taxon>
        <taxon>Clytiidae</taxon>
        <taxon>Clytia</taxon>
    </lineage>
</organism>
<dbReference type="SUPFAM" id="SSF69322">
    <property type="entry name" value="Tricorn protease domain 2"/>
    <property type="match status" value="1"/>
</dbReference>
<keyword evidence="2" id="KW-1185">Reference proteome</keyword>
<dbReference type="Proteomes" id="UP000594262">
    <property type="component" value="Unplaced"/>
</dbReference>